<evidence type="ECO:0000256" key="2">
    <source>
        <dbReference type="ARBA" id="ARBA00022692"/>
    </source>
</evidence>
<dbReference type="GO" id="GO:0016020">
    <property type="term" value="C:membrane"/>
    <property type="evidence" value="ECO:0007669"/>
    <property type="project" value="UniProtKB-SubCell"/>
</dbReference>
<dbReference type="Gene3D" id="1.20.1070.10">
    <property type="entry name" value="Rhodopsin 7-helix transmembrane proteins"/>
    <property type="match status" value="1"/>
</dbReference>
<keyword evidence="5" id="KW-0807">Transducer</keyword>
<dbReference type="Ensembl" id="ENSPKIT00000022989.1">
    <property type="protein sequence ID" value="ENSPKIP00000041945.1"/>
    <property type="gene ID" value="ENSPKIG00000018289.1"/>
</dbReference>
<evidence type="ECO:0000256" key="6">
    <source>
        <dbReference type="SAM" id="Phobius"/>
    </source>
</evidence>
<dbReference type="PROSITE" id="PS50262">
    <property type="entry name" value="G_PROTEIN_RECEP_F1_2"/>
    <property type="match status" value="1"/>
</dbReference>
<feature type="transmembrane region" description="Helical" evidence="6">
    <location>
        <begin position="21"/>
        <end position="44"/>
    </location>
</feature>
<feature type="transmembrane region" description="Helical" evidence="6">
    <location>
        <begin position="94"/>
        <end position="116"/>
    </location>
</feature>
<dbReference type="GO" id="GO:0004984">
    <property type="term" value="F:olfactory receptor activity"/>
    <property type="evidence" value="ECO:0007669"/>
    <property type="project" value="InterPro"/>
</dbReference>
<evidence type="ECO:0000256" key="4">
    <source>
        <dbReference type="ARBA" id="ARBA00023136"/>
    </source>
</evidence>
<dbReference type="PANTHER" id="PTHR26451:SF885">
    <property type="entry name" value="OLFACTORY RECEPTOR"/>
    <property type="match status" value="1"/>
</dbReference>
<evidence type="ECO:0000313" key="8">
    <source>
        <dbReference type="Ensembl" id="ENSPKIP00000041945.1"/>
    </source>
</evidence>
<evidence type="ECO:0000313" key="9">
    <source>
        <dbReference type="Proteomes" id="UP000261540"/>
    </source>
</evidence>
<dbReference type="GeneTree" id="ENSGT01030000234640"/>
<comment type="subcellular location">
    <subcellularLocation>
        <location evidence="1">Membrane</location>
        <topology evidence="1">Multi-pass membrane protein</topology>
    </subcellularLocation>
</comment>
<accession>A0A3B3TH11</accession>
<name>A0A3B3TH11_9TELE</name>
<evidence type="ECO:0000256" key="1">
    <source>
        <dbReference type="ARBA" id="ARBA00004141"/>
    </source>
</evidence>
<keyword evidence="3 6" id="KW-1133">Transmembrane helix</keyword>
<dbReference type="GO" id="GO:0005549">
    <property type="term" value="F:odorant binding"/>
    <property type="evidence" value="ECO:0007669"/>
    <property type="project" value="TreeGrafter"/>
</dbReference>
<dbReference type="SUPFAM" id="SSF81321">
    <property type="entry name" value="Family A G protein-coupled receptor-like"/>
    <property type="match status" value="1"/>
</dbReference>
<keyword evidence="9" id="KW-1185">Reference proteome</keyword>
<dbReference type="AlphaFoldDB" id="A0A3B3TH11"/>
<dbReference type="Pfam" id="PF13853">
    <property type="entry name" value="7tm_4"/>
    <property type="match status" value="2"/>
</dbReference>
<reference evidence="8" key="2">
    <citation type="submission" date="2025-09" db="UniProtKB">
        <authorList>
            <consortium name="Ensembl"/>
        </authorList>
    </citation>
    <scope>IDENTIFICATION</scope>
</reference>
<feature type="transmembrane region" description="Helical" evidence="6">
    <location>
        <begin position="56"/>
        <end position="82"/>
    </location>
</feature>
<dbReference type="Proteomes" id="UP000261540">
    <property type="component" value="Unplaced"/>
</dbReference>
<feature type="domain" description="G-protein coupled receptors family 1 profile" evidence="7">
    <location>
        <begin position="37"/>
        <end position="261"/>
    </location>
</feature>
<dbReference type="PANTHER" id="PTHR26451">
    <property type="entry name" value="G_PROTEIN_RECEP_F1_2 DOMAIN-CONTAINING PROTEIN"/>
    <property type="match status" value="1"/>
</dbReference>
<feature type="transmembrane region" description="Helical" evidence="6">
    <location>
        <begin position="212"/>
        <end position="235"/>
    </location>
</feature>
<evidence type="ECO:0000256" key="5">
    <source>
        <dbReference type="ARBA" id="ARBA00023224"/>
    </source>
</evidence>
<keyword evidence="2 6" id="KW-0812">Transmembrane</keyword>
<sequence>ALNETLRQMNETLNQNIIPRYFYFSVILIMYSSIILANSLLISLICAERSLHEPMYMFLCNLCINELYGSTGLYPVLLLNMLSETHEISKTHCILQVFLATTVIFTVMLPLCGNAINKVYCDNYSLVKLSCISTSTNNIYGLVNLFFSIVVPFFLILYSYAKILIVCLKSKGSQVKALKTCSPHLASLLNFSVACLFEIVQSRFDLSYIPSLIRVILSVYFLMISPIFTPMIYGLRKQYYCSLFKIFIKALILTHNKSIMK</sequence>
<dbReference type="InterPro" id="IPR052921">
    <property type="entry name" value="GPCR1_Superfamily_Member"/>
</dbReference>
<keyword evidence="4 6" id="KW-0472">Membrane</keyword>
<proteinExistence type="predicted"/>
<organism evidence="8 9">
    <name type="scientific">Paramormyrops kingsleyae</name>
    <dbReference type="NCBI Taxonomy" id="1676925"/>
    <lineage>
        <taxon>Eukaryota</taxon>
        <taxon>Metazoa</taxon>
        <taxon>Chordata</taxon>
        <taxon>Craniata</taxon>
        <taxon>Vertebrata</taxon>
        <taxon>Euteleostomi</taxon>
        <taxon>Actinopterygii</taxon>
        <taxon>Neopterygii</taxon>
        <taxon>Teleostei</taxon>
        <taxon>Osteoglossocephala</taxon>
        <taxon>Osteoglossomorpha</taxon>
        <taxon>Osteoglossiformes</taxon>
        <taxon>Mormyridae</taxon>
        <taxon>Paramormyrops</taxon>
    </lineage>
</organism>
<evidence type="ECO:0000256" key="3">
    <source>
        <dbReference type="ARBA" id="ARBA00022989"/>
    </source>
</evidence>
<protein>
    <submittedName>
        <fullName evidence="8">Odorant receptor, family 64, subfamily E, member 1</fullName>
    </submittedName>
</protein>
<dbReference type="InterPro" id="IPR017452">
    <property type="entry name" value="GPCR_Rhodpsn_7TM"/>
</dbReference>
<reference evidence="8" key="1">
    <citation type="submission" date="2025-08" db="UniProtKB">
        <authorList>
            <consortium name="Ensembl"/>
        </authorList>
    </citation>
    <scope>IDENTIFICATION</scope>
</reference>
<dbReference type="InterPro" id="IPR000725">
    <property type="entry name" value="Olfact_rcpt"/>
</dbReference>
<feature type="transmembrane region" description="Helical" evidence="6">
    <location>
        <begin position="139"/>
        <end position="160"/>
    </location>
</feature>
<evidence type="ECO:0000259" key="7">
    <source>
        <dbReference type="PROSITE" id="PS50262"/>
    </source>
</evidence>
<dbReference type="GO" id="GO:0007186">
    <property type="term" value="P:G protein-coupled receptor signaling pathway"/>
    <property type="evidence" value="ECO:0007669"/>
    <property type="project" value="InterPro"/>
</dbReference>